<keyword evidence="15" id="KW-1185">Reference proteome</keyword>
<evidence type="ECO:0000256" key="11">
    <source>
        <dbReference type="SAM" id="MobiDB-lite"/>
    </source>
</evidence>
<evidence type="ECO:0000313" key="15">
    <source>
        <dbReference type="Proteomes" id="UP001596067"/>
    </source>
</evidence>
<feature type="compositionally biased region" description="Basic and acidic residues" evidence="11">
    <location>
        <begin position="789"/>
        <end position="850"/>
    </location>
</feature>
<feature type="region of interest" description="Disordered" evidence="11">
    <location>
        <begin position="1"/>
        <end position="21"/>
    </location>
</feature>
<dbReference type="InterPro" id="IPR027417">
    <property type="entry name" value="P-loop_NTPase"/>
</dbReference>
<dbReference type="PANTHER" id="PTHR10344:SF4">
    <property type="entry name" value="UMP-CMP KINASE 2, MITOCHONDRIAL"/>
    <property type="match status" value="1"/>
</dbReference>
<feature type="compositionally biased region" description="Pro residues" evidence="11">
    <location>
        <begin position="917"/>
        <end position="929"/>
    </location>
</feature>
<feature type="transmembrane region" description="Helical" evidence="12">
    <location>
        <begin position="60"/>
        <end position="80"/>
    </location>
</feature>
<organism evidence="14 15">
    <name type="scientific">Kitasatospora aburaviensis</name>
    <dbReference type="NCBI Taxonomy" id="67265"/>
    <lineage>
        <taxon>Bacteria</taxon>
        <taxon>Bacillati</taxon>
        <taxon>Actinomycetota</taxon>
        <taxon>Actinomycetes</taxon>
        <taxon>Kitasatosporales</taxon>
        <taxon>Streptomycetaceae</taxon>
        <taxon>Kitasatospora</taxon>
    </lineage>
</organism>
<evidence type="ECO:0000256" key="6">
    <source>
        <dbReference type="ARBA" id="ARBA00022741"/>
    </source>
</evidence>
<feature type="compositionally biased region" description="Low complexity" evidence="11">
    <location>
        <begin position="1010"/>
        <end position="1020"/>
    </location>
</feature>
<sequence>MTSEEQPTPSAPAAARPGTPDLLEVVPAGTPGERARALLRLRPYRRLWTTQLIGGTADRLGFLVLLALTVIAAALGGQFGDLPRNLAFAVAAVFAARLAATGLVGVALLGPVHGLLAGKLDRRWTLFGADALRAVLVGLAPWWIVWLSSGPRPSAAATYVLLGTVFVTGAAERVWAIAKAAAVPGLLPPANPYAPAAEQRPSAADLDTVRTLDRRTGWGTVPLAATALVALTLVNNVFAALGSDWLRAHQTTFAALGAAALFAVSAVRVYLQQLPGGPVAVAPHSPLQGLRAPTDSTPGPALRKGRTGSAPYFTFAVAAGYASMAGVAALALLTAAEHRAGPIGYGLLVLAAVGVPALGVRMTRATLPALSRRRLLALALLVEGVALILAGLVLNFVLVLLLTVLAALAAGIVVSTGRTLLAQEVEEARLPKVTEHLFAVLRAVVAAALVVVPLIAAAYGNVAFGTVEPGSFTFIHGGAALAVATAGLLTLVLAAVVLLKTDDRRGIAPFGRDLLDAVRGGAGLPPHRTTGTGFLIALEGGDGAGKSTQAQALAEWIRGKGHEVVLTREPGGSPVGQRLRGLVLDVANTGLSHRAEALIYAADRAEHVENVIRPALARGAVVITDRYMDSSIAYQGAGRDLAATEVARISRWAIGGLLPDLTVVLDVDPTKARERFTEALDRLESEPTEFHQRVRAGFLALAAADPARYLVVDGSQQPGFVTTAIRHRLDRELPLSEQEKAARVEQERLAREEAERRAAEEARKKAEAEAAERKRQELLEQLRAEQAEKERLAKEEAERKAAEAARKAAEEARRKAEEEARRRAEEEAKLRAAEEARLAAEAAERKRLAEEAAAQAELQRQRELQREEQRRRAEEALQRAEEARLAQAAALAAAAAAAAEAAERAERAAAAAAPAPSAAPAPAPAPAPAQTPGDAVTTELRVVKERGADDATQEISERDRRAAVRAAEAAAAGEAAARAGGSRAGGAPEVDATAKLPVVPGAPVPPAAPTTPAAADETAVLPRIPATDTDRAATDRTEVLPRIESAGQAGQAGQAGRVPPGLWRDEPAGRAAQEQPVDTTRELPVVDDDEEQQPAAEPRPRPSWAEETPMDDLPSLTDTLLGSRDEWVRWEQGGATESGPRDPRVSYGAGTADQGGRPGEPGQPAQPGQGDRGEDGTGDKGKGRRWRRRG</sequence>
<dbReference type="EMBL" id="JBHSOD010000084">
    <property type="protein sequence ID" value="MFC5890509.1"/>
    <property type="molecule type" value="Genomic_DNA"/>
</dbReference>
<dbReference type="CDD" id="cd01672">
    <property type="entry name" value="TMPK"/>
    <property type="match status" value="1"/>
</dbReference>
<feature type="compositionally biased region" description="Basic and acidic residues" evidence="11">
    <location>
        <begin position="1028"/>
        <end position="1041"/>
    </location>
</feature>
<gene>
    <name evidence="10 14" type="primary">tmk</name>
    <name evidence="14" type="ORF">ACFP0N_36705</name>
</gene>
<evidence type="ECO:0000256" key="10">
    <source>
        <dbReference type="HAMAP-Rule" id="MF_00165"/>
    </source>
</evidence>
<feature type="transmembrane region" description="Helical" evidence="12">
    <location>
        <begin position="312"/>
        <end position="336"/>
    </location>
</feature>
<dbReference type="GO" id="GO:0004798">
    <property type="term" value="F:dTMP kinase activity"/>
    <property type="evidence" value="ECO:0007669"/>
    <property type="project" value="UniProtKB-EC"/>
</dbReference>
<dbReference type="EC" id="2.7.4.9" evidence="2 10"/>
<keyword evidence="12" id="KW-0812">Transmembrane</keyword>
<keyword evidence="6 10" id="KW-0547">Nucleotide-binding</keyword>
<feature type="compositionally biased region" description="Low complexity" evidence="11">
    <location>
        <begin position="964"/>
        <end position="987"/>
    </location>
</feature>
<comment type="catalytic activity">
    <reaction evidence="9 10">
        <text>dTMP + ATP = dTDP + ADP</text>
        <dbReference type="Rhea" id="RHEA:13517"/>
        <dbReference type="ChEBI" id="CHEBI:30616"/>
        <dbReference type="ChEBI" id="CHEBI:58369"/>
        <dbReference type="ChEBI" id="CHEBI:63528"/>
        <dbReference type="ChEBI" id="CHEBI:456216"/>
        <dbReference type="EC" id="2.7.4.9"/>
    </reaction>
</comment>
<feature type="transmembrane region" description="Helical" evidence="12">
    <location>
        <begin position="398"/>
        <end position="416"/>
    </location>
</feature>
<feature type="compositionally biased region" description="Basic and acidic residues" evidence="11">
    <location>
        <begin position="1171"/>
        <end position="1181"/>
    </location>
</feature>
<keyword evidence="12" id="KW-1133">Transmembrane helix</keyword>
<name>A0ABW1FBI5_9ACTN</name>
<evidence type="ECO:0000256" key="7">
    <source>
        <dbReference type="ARBA" id="ARBA00022777"/>
    </source>
</evidence>
<evidence type="ECO:0000259" key="13">
    <source>
        <dbReference type="Pfam" id="PF02223"/>
    </source>
</evidence>
<feature type="transmembrane region" description="Helical" evidence="12">
    <location>
        <begin position="479"/>
        <end position="499"/>
    </location>
</feature>
<dbReference type="Gene3D" id="3.40.50.300">
    <property type="entry name" value="P-loop containing nucleotide triphosphate hydrolases"/>
    <property type="match status" value="1"/>
</dbReference>
<dbReference type="Pfam" id="PF02223">
    <property type="entry name" value="Thymidylate_kin"/>
    <property type="match status" value="1"/>
</dbReference>
<keyword evidence="12" id="KW-0472">Membrane</keyword>
<evidence type="ECO:0000256" key="9">
    <source>
        <dbReference type="ARBA" id="ARBA00048743"/>
    </source>
</evidence>
<evidence type="ECO:0000256" key="2">
    <source>
        <dbReference type="ARBA" id="ARBA00012980"/>
    </source>
</evidence>
<feature type="transmembrane region" description="Helical" evidence="12">
    <location>
        <begin position="124"/>
        <end position="144"/>
    </location>
</feature>
<reference evidence="15" key="1">
    <citation type="journal article" date="2019" name="Int. J. Syst. Evol. Microbiol.">
        <title>The Global Catalogue of Microorganisms (GCM) 10K type strain sequencing project: providing services to taxonomists for standard genome sequencing and annotation.</title>
        <authorList>
            <consortium name="The Broad Institute Genomics Platform"/>
            <consortium name="The Broad Institute Genome Sequencing Center for Infectious Disease"/>
            <person name="Wu L."/>
            <person name="Ma J."/>
        </authorList>
    </citation>
    <scope>NUCLEOTIDE SEQUENCE [LARGE SCALE GENOMIC DNA]</scope>
    <source>
        <strain evidence="15">CGMCC 4.1469</strain>
    </source>
</reference>
<dbReference type="HAMAP" id="MF_00165">
    <property type="entry name" value="Thymidylate_kinase"/>
    <property type="match status" value="1"/>
</dbReference>
<feature type="compositionally biased region" description="Low complexity" evidence="11">
    <location>
        <begin position="1160"/>
        <end position="1169"/>
    </location>
</feature>
<feature type="compositionally biased region" description="Low complexity" evidence="11">
    <location>
        <begin position="1046"/>
        <end position="1056"/>
    </location>
</feature>
<evidence type="ECO:0000256" key="5">
    <source>
        <dbReference type="ARBA" id="ARBA00022727"/>
    </source>
</evidence>
<feature type="transmembrane region" description="Helical" evidence="12">
    <location>
        <begin position="220"/>
        <end position="241"/>
    </location>
</feature>
<feature type="domain" description="Thymidylate kinase-like" evidence="13">
    <location>
        <begin position="538"/>
        <end position="723"/>
    </location>
</feature>
<dbReference type="SUPFAM" id="SSF52540">
    <property type="entry name" value="P-loop containing nucleoside triphosphate hydrolases"/>
    <property type="match status" value="1"/>
</dbReference>
<feature type="transmembrane region" description="Helical" evidence="12">
    <location>
        <begin position="253"/>
        <end position="271"/>
    </location>
</feature>
<dbReference type="InterPro" id="IPR039430">
    <property type="entry name" value="Thymidylate_kin-like_dom"/>
</dbReference>
<evidence type="ECO:0000256" key="4">
    <source>
        <dbReference type="ARBA" id="ARBA00022679"/>
    </source>
</evidence>
<dbReference type="InterPro" id="IPR018095">
    <property type="entry name" value="Thymidylate_kin_CS"/>
</dbReference>
<feature type="transmembrane region" description="Helical" evidence="12">
    <location>
        <begin position="437"/>
        <end position="459"/>
    </location>
</feature>
<feature type="compositionally biased region" description="Basic and acidic residues" evidence="11">
    <location>
        <begin position="941"/>
        <end position="962"/>
    </location>
</feature>
<proteinExistence type="inferred from homology"/>
<dbReference type="PANTHER" id="PTHR10344">
    <property type="entry name" value="THYMIDYLATE KINASE"/>
    <property type="match status" value="1"/>
</dbReference>
<evidence type="ECO:0000256" key="8">
    <source>
        <dbReference type="ARBA" id="ARBA00022840"/>
    </source>
</evidence>
<feature type="compositionally biased region" description="Pro residues" evidence="11">
    <location>
        <begin position="1000"/>
        <end position="1009"/>
    </location>
</feature>
<keyword evidence="5 10" id="KW-0545">Nucleotide biosynthesis</keyword>
<dbReference type="Proteomes" id="UP001596067">
    <property type="component" value="Unassembled WGS sequence"/>
</dbReference>
<protein>
    <recommendedName>
        <fullName evidence="3 10">Thymidylate kinase</fullName>
        <ecNumber evidence="2 10">2.7.4.9</ecNumber>
    </recommendedName>
    <alternativeName>
        <fullName evidence="10">dTMP kinase</fullName>
    </alternativeName>
</protein>
<dbReference type="PROSITE" id="PS01331">
    <property type="entry name" value="THYMIDYLATE_KINASE"/>
    <property type="match status" value="1"/>
</dbReference>
<comment type="caution">
    <text evidence="14">The sequence shown here is derived from an EMBL/GenBank/DDBJ whole genome shotgun (WGS) entry which is preliminary data.</text>
</comment>
<feature type="transmembrane region" description="Helical" evidence="12">
    <location>
        <begin position="86"/>
        <end position="112"/>
    </location>
</feature>
<keyword evidence="7 10" id="KW-0418">Kinase</keyword>
<comment type="similarity">
    <text evidence="1 10">Belongs to the thymidylate kinase family.</text>
</comment>
<dbReference type="NCBIfam" id="TIGR00041">
    <property type="entry name" value="DTMP_kinase"/>
    <property type="match status" value="1"/>
</dbReference>
<feature type="compositionally biased region" description="Low complexity" evidence="11">
    <location>
        <begin position="885"/>
        <end position="900"/>
    </location>
</feature>
<evidence type="ECO:0000256" key="3">
    <source>
        <dbReference type="ARBA" id="ARBA00017144"/>
    </source>
</evidence>
<accession>A0ABW1FBI5</accession>
<feature type="transmembrane region" description="Helical" evidence="12">
    <location>
        <begin position="375"/>
        <end position="392"/>
    </location>
</feature>
<evidence type="ECO:0000256" key="12">
    <source>
        <dbReference type="SAM" id="Phobius"/>
    </source>
</evidence>
<dbReference type="RefSeq" id="WP_313764473.1">
    <property type="nucleotide sequence ID" value="NZ_BAAAVH010000070.1"/>
</dbReference>
<feature type="binding site" evidence="10">
    <location>
        <begin position="540"/>
        <end position="547"/>
    </location>
    <ligand>
        <name>ATP</name>
        <dbReference type="ChEBI" id="CHEBI:30616"/>
    </ligand>
</feature>
<comment type="function">
    <text evidence="10">Phosphorylation of dTMP to form dTDP in both de novo and salvage pathways of dTTP synthesis.</text>
</comment>
<keyword evidence="4 10" id="KW-0808">Transferase</keyword>
<feature type="transmembrane region" description="Helical" evidence="12">
    <location>
        <begin position="342"/>
        <end position="363"/>
    </location>
</feature>
<feature type="region of interest" description="Disordered" evidence="11">
    <location>
        <begin position="789"/>
        <end position="1190"/>
    </location>
</feature>
<keyword evidence="8 10" id="KW-0067">ATP-binding</keyword>
<dbReference type="InterPro" id="IPR018094">
    <property type="entry name" value="Thymidylate_kinase"/>
</dbReference>
<feature type="compositionally biased region" description="Basic and acidic residues" evidence="11">
    <location>
        <begin position="859"/>
        <end position="884"/>
    </location>
</feature>
<feature type="transmembrane region" description="Helical" evidence="12">
    <location>
        <begin position="156"/>
        <end position="176"/>
    </location>
</feature>
<evidence type="ECO:0000313" key="14">
    <source>
        <dbReference type="EMBL" id="MFC5890509.1"/>
    </source>
</evidence>
<evidence type="ECO:0000256" key="1">
    <source>
        <dbReference type="ARBA" id="ARBA00009776"/>
    </source>
</evidence>